<feature type="domain" description="DUF4232" evidence="2">
    <location>
        <begin position="41"/>
        <end position="159"/>
    </location>
</feature>
<dbReference type="Proteomes" id="UP000274843">
    <property type="component" value="Unassembled WGS sequence"/>
</dbReference>
<keyword evidence="4" id="KW-1185">Reference proteome</keyword>
<dbReference type="GeneID" id="301847182"/>
<dbReference type="AlphaFoldDB" id="A0A3N2H4W8"/>
<dbReference type="InterPro" id="IPR025326">
    <property type="entry name" value="DUF4232"/>
</dbReference>
<dbReference type="RefSeq" id="WP_123685740.1">
    <property type="nucleotide sequence ID" value="NZ_CBDRCU010000002.1"/>
</dbReference>
<feature type="chain" id="PRO_5038619508" evidence="1">
    <location>
        <begin position="20"/>
        <end position="165"/>
    </location>
</feature>
<proteinExistence type="predicted"/>
<gene>
    <name evidence="3" type="ORF">EDD35_5906</name>
</gene>
<evidence type="ECO:0000313" key="4">
    <source>
        <dbReference type="Proteomes" id="UP000274843"/>
    </source>
</evidence>
<evidence type="ECO:0000259" key="2">
    <source>
        <dbReference type="Pfam" id="PF14016"/>
    </source>
</evidence>
<keyword evidence="1" id="KW-0732">Signal</keyword>
<accession>A0A3N2H4W8</accession>
<protein>
    <submittedName>
        <fullName evidence="3">Uncharacterized protein DUF4232</fullName>
    </submittedName>
</protein>
<reference evidence="3 4" key="1">
    <citation type="submission" date="2018-11" db="EMBL/GenBank/DDBJ databases">
        <title>Sequencing the genomes of 1000 actinobacteria strains.</title>
        <authorList>
            <person name="Klenk H.-P."/>
        </authorList>
    </citation>
    <scope>NUCLEOTIDE SEQUENCE [LARGE SCALE GENOMIC DNA]</scope>
    <source>
        <strain evidence="3 4">DSM 44348</strain>
    </source>
</reference>
<dbReference type="Pfam" id="PF14016">
    <property type="entry name" value="DUF4232"/>
    <property type="match status" value="1"/>
</dbReference>
<name>A0A3N2H4W8_9PSEU</name>
<dbReference type="EMBL" id="RKHY01000001">
    <property type="protein sequence ID" value="ROS43489.1"/>
    <property type="molecule type" value="Genomic_DNA"/>
</dbReference>
<comment type="caution">
    <text evidence="3">The sequence shown here is derived from an EMBL/GenBank/DDBJ whole genome shotgun (WGS) entry which is preliminary data.</text>
</comment>
<feature type="signal peptide" evidence="1">
    <location>
        <begin position="1"/>
        <end position="19"/>
    </location>
</feature>
<dbReference type="PROSITE" id="PS51257">
    <property type="entry name" value="PROKAR_LIPOPROTEIN"/>
    <property type="match status" value="1"/>
</dbReference>
<evidence type="ECO:0000313" key="3">
    <source>
        <dbReference type="EMBL" id="ROS43489.1"/>
    </source>
</evidence>
<sequence>MGGFRFVLPVLLFSVAACSSPAPPPPPAPPADCARYESGPVEPALGHRAFVLTLTNCGTAARAVSGYPDVQVLGPEGEVLDVRVERGSSYMAIDPGPGTFALAPGKSLVTVVSWANTVTDGEIVTGSALAVASKPGEAPRQLPVETDLGTTGEITVTAWAPELAR</sequence>
<evidence type="ECO:0000256" key="1">
    <source>
        <dbReference type="SAM" id="SignalP"/>
    </source>
</evidence>
<organism evidence="3 4">
    <name type="scientific">Amycolatopsis thermoflava</name>
    <dbReference type="NCBI Taxonomy" id="84480"/>
    <lineage>
        <taxon>Bacteria</taxon>
        <taxon>Bacillati</taxon>
        <taxon>Actinomycetota</taxon>
        <taxon>Actinomycetes</taxon>
        <taxon>Pseudonocardiales</taxon>
        <taxon>Pseudonocardiaceae</taxon>
        <taxon>Amycolatopsis</taxon>
        <taxon>Amycolatopsis methanolica group</taxon>
    </lineage>
</organism>